<keyword evidence="1" id="KW-0175">Coiled coil</keyword>
<proteinExistence type="predicted"/>
<feature type="region of interest" description="Disordered" evidence="2">
    <location>
        <begin position="90"/>
        <end position="118"/>
    </location>
</feature>
<evidence type="ECO:0000313" key="5">
    <source>
        <dbReference type="Proteomes" id="UP000033689"/>
    </source>
</evidence>
<gene>
    <name evidence="4" type="ORF">RBEMOGI_1066</name>
</gene>
<comment type="caution">
    <text evidence="4">The sequence shown here is derived from an EMBL/GenBank/DDBJ whole genome shotgun (WGS) entry which is preliminary data.</text>
</comment>
<feature type="signal peptide" evidence="3">
    <location>
        <begin position="1"/>
        <end position="37"/>
    </location>
</feature>
<organism evidence="4 5">
    <name type="scientific">Rickettsia bellii str. RML Mogi</name>
    <dbReference type="NCBI Taxonomy" id="1359194"/>
    <lineage>
        <taxon>Bacteria</taxon>
        <taxon>Pseudomonadati</taxon>
        <taxon>Pseudomonadota</taxon>
        <taxon>Alphaproteobacteria</taxon>
        <taxon>Rickettsiales</taxon>
        <taxon>Rickettsiaceae</taxon>
        <taxon>Rickettsieae</taxon>
        <taxon>Rickettsia</taxon>
        <taxon>belli group</taxon>
    </lineage>
</organism>
<evidence type="ECO:0000256" key="3">
    <source>
        <dbReference type="SAM" id="SignalP"/>
    </source>
</evidence>
<reference evidence="4 5" key="1">
    <citation type="submission" date="2015-02" db="EMBL/GenBank/DDBJ databases">
        <title>Genome Sequencing of Rickettsiales.</title>
        <authorList>
            <person name="Daugherty S.C."/>
            <person name="Su Q."/>
            <person name="Abolude K."/>
            <person name="Beier-Sexton M."/>
            <person name="Carlyon J.A."/>
            <person name="Carter R."/>
            <person name="Day N.P."/>
            <person name="Dumler S.J."/>
            <person name="Dyachenko V."/>
            <person name="Godinez A."/>
            <person name="Kurtti T.J."/>
            <person name="Lichay M."/>
            <person name="Mullins K.E."/>
            <person name="Ott S."/>
            <person name="Pappas-Brown V."/>
            <person name="Paris D.H."/>
            <person name="Patel P."/>
            <person name="Richards A.L."/>
            <person name="Sadzewicz L."/>
            <person name="Sears K."/>
            <person name="Seidman D."/>
            <person name="Sengamalay N."/>
            <person name="Stenos J."/>
            <person name="Tallon L.J."/>
            <person name="Vincent G."/>
            <person name="Fraser C.M."/>
            <person name="Munderloh U."/>
            <person name="Dunning-Hotopp J.C."/>
        </authorList>
    </citation>
    <scope>NUCLEOTIDE SEQUENCE [LARGE SCALE GENOMIC DNA]</scope>
    <source>
        <strain evidence="4 5">RML Mogi</strain>
    </source>
</reference>
<feature type="compositionally biased region" description="Polar residues" evidence="2">
    <location>
        <begin position="303"/>
        <end position="326"/>
    </location>
</feature>
<feature type="compositionally biased region" description="Basic and acidic residues" evidence="2">
    <location>
        <begin position="370"/>
        <end position="386"/>
    </location>
</feature>
<accession>A0A0F3QJV7</accession>
<sequence>MSKMTTNNSAKKLRLLKYSLLASISAAAIIATTDAMATSLEYAQPTDEHKKKFTSVLSQLSANQTVDAVENDTQTEAEDPYKLSYEHKKNLASQLKRRPSRTKGNKKHVANPEIQNKEADKDFENFFKNPNVEKPAISNNYTPETKSVLDLDTKVSNQQTQNNSSNDSTNETFVTANNTLLSTLSTSFDQMEYKYMALRKDVQTKMDKIDSAIEQSQGNNKKSLKQAKSSLSKKQKAILDAANIEEQIIELKKADSSSREENKIKKLVKELKKSEKKVEKAYSDIETSFNKLKLEPEPMISSGFDTSTVQQEPNSQSDFNPAQASTPKKLGVFSRLFGKGKKDDNTSAEEPKLTKSQEQLQRTKAARQGVADKNKATADEVKRKSAEYQAQIEQDNNERIEKVKVDREAQRKAKEVRRRQAAEAYAAAKKKNNIEEARIQKNLLMVALGTEIEKKRVLLNNQESGQQVQDDLNQLEKIKKILNQNPESLETTREGIGRIGSHKDKTVAEKKLLEIEKNKKT</sequence>
<name>A0A0F3QJV7_RICBE</name>
<feature type="chain" id="PRO_5002465648" evidence="3">
    <location>
        <begin position="38"/>
        <end position="521"/>
    </location>
</feature>
<feature type="region of interest" description="Disordered" evidence="2">
    <location>
        <begin position="296"/>
        <end position="393"/>
    </location>
</feature>
<dbReference type="AlphaFoldDB" id="A0A0F3QJV7"/>
<feature type="coiled-coil region" evidence="1">
    <location>
        <begin position="234"/>
        <end position="284"/>
    </location>
</feature>
<feature type="compositionally biased region" description="Basic residues" evidence="2">
    <location>
        <begin position="95"/>
        <end position="109"/>
    </location>
</feature>
<keyword evidence="3" id="KW-0732">Signal</keyword>
<protein>
    <submittedName>
        <fullName evidence="4">Uncharacterized protein</fullName>
    </submittedName>
</protein>
<dbReference type="PATRIC" id="fig|1359194.3.peg.1084"/>
<feature type="compositionally biased region" description="Basic and acidic residues" evidence="2">
    <location>
        <begin position="340"/>
        <end position="355"/>
    </location>
</feature>
<dbReference type="Proteomes" id="UP000033689">
    <property type="component" value="Unassembled WGS sequence"/>
</dbReference>
<evidence type="ECO:0000256" key="1">
    <source>
        <dbReference type="SAM" id="Coils"/>
    </source>
</evidence>
<evidence type="ECO:0000256" key="2">
    <source>
        <dbReference type="SAM" id="MobiDB-lite"/>
    </source>
</evidence>
<evidence type="ECO:0000313" key="4">
    <source>
        <dbReference type="EMBL" id="KJV92436.1"/>
    </source>
</evidence>
<dbReference type="EMBL" id="LAOJ01000001">
    <property type="protein sequence ID" value="KJV92436.1"/>
    <property type="molecule type" value="Genomic_DNA"/>
</dbReference>